<dbReference type="InterPro" id="IPR004046">
    <property type="entry name" value="GST_C"/>
</dbReference>
<dbReference type="SUPFAM" id="SSF52833">
    <property type="entry name" value="Thioredoxin-like"/>
    <property type="match status" value="1"/>
</dbReference>
<evidence type="ECO:0000259" key="1">
    <source>
        <dbReference type="PROSITE" id="PS50404"/>
    </source>
</evidence>
<protein>
    <recommendedName>
        <fullName evidence="5">Glutathione S-transferase</fullName>
    </recommendedName>
</protein>
<dbReference type="FunFam" id="3.40.30.10:FF:000258">
    <property type="entry name" value="Glutathione S-transferase"/>
    <property type="match status" value="1"/>
</dbReference>
<dbReference type="InterPro" id="IPR036282">
    <property type="entry name" value="Glutathione-S-Trfase_C_sf"/>
</dbReference>
<dbReference type="Pfam" id="PF02798">
    <property type="entry name" value="GST_N"/>
    <property type="match status" value="1"/>
</dbReference>
<dbReference type="PANTHER" id="PTHR11571">
    <property type="entry name" value="GLUTATHIONE S-TRANSFERASE"/>
    <property type="match status" value="1"/>
</dbReference>
<dbReference type="GO" id="GO:0006749">
    <property type="term" value="P:glutathione metabolic process"/>
    <property type="evidence" value="ECO:0007669"/>
    <property type="project" value="TreeGrafter"/>
</dbReference>
<dbReference type="CDD" id="cd03039">
    <property type="entry name" value="GST_N_Sigma_like"/>
    <property type="match status" value="1"/>
</dbReference>
<evidence type="ECO:0000259" key="2">
    <source>
        <dbReference type="PROSITE" id="PS50405"/>
    </source>
</evidence>
<keyword evidence="4" id="KW-1185">Reference proteome</keyword>
<dbReference type="InterPro" id="IPR004045">
    <property type="entry name" value="Glutathione_S-Trfase_N"/>
</dbReference>
<sequence length="202" mass="23098">MPLYKLTYFDLRARGEPIRMMFAIGGIDFEDNRVDWEEWEKLAKSTATPFSALPMIEVDGVKIAQTLAILRYVARETGYAGPDNLTSALADSLADQCANFVMAFMDWHMDALYTSCYLPARAKHLPFFEQALSKSSTGWFANTPDLTHADVFIAGSLEWLLRMDPNAKEFYDGFPLLEAHAMKFFAHPKLQKHLEERPETRY</sequence>
<name>A0AAV5VWU8_9BILA</name>
<evidence type="ECO:0008006" key="5">
    <source>
        <dbReference type="Google" id="ProtNLM"/>
    </source>
</evidence>
<organism evidence="3 4">
    <name type="scientific">Pristionchus fissidentatus</name>
    <dbReference type="NCBI Taxonomy" id="1538716"/>
    <lineage>
        <taxon>Eukaryota</taxon>
        <taxon>Metazoa</taxon>
        <taxon>Ecdysozoa</taxon>
        <taxon>Nematoda</taxon>
        <taxon>Chromadorea</taxon>
        <taxon>Rhabditida</taxon>
        <taxon>Rhabditina</taxon>
        <taxon>Diplogasteromorpha</taxon>
        <taxon>Diplogasteroidea</taxon>
        <taxon>Neodiplogasteridae</taxon>
        <taxon>Pristionchus</taxon>
    </lineage>
</organism>
<dbReference type="SUPFAM" id="SSF47616">
    <property type="entry name" value="GST C-terminal domain-like"/>
    <property type="match status" value="1"/>
</dbReference>
<dbReference type="InterPro" id="IPR050213">
    <property type="entry name" value="GST_superfamily"/>
</dbReference>
<dbReference type="InterPro" id="IPR010987">
    <property type="entry name" value="Glutathione-S-Trfase_C-like"/>
</dbReference>
<dbReference type="AlphaFoldDB" id="A0AAV5VWU8"/>
<dbReference type="CDD" id="cd03192">
    <property type="entry name" value="GST_C_Sigma_like"/>
    <property type="match status" value="1"/>
</dbReference>
<evidence type="ECO:0000313" key="4">
    <source>
        <dbReference type="Proteomes" id="UP001432322"/>
    </source>
</evidence>
<dbReference type="PANTHER" id="PTHR11571:SF256">
    <property type="entry name" value="GST C-TERMINAL DOMAIN-CONTAINING PROTEIN-RELATED"/>
    <property type="match status" value="1"/>
</dbReference>
<dbReference type="PROSITE" id="PS50404">
    <property type="entry name" value="GST_NTER"/>
    <property type="match status" value="1"/>
</dbReference>
<comment type="caution">
    <text evidence="3">The sequence shown here is derived from an EMBL/GenBank/DDBJ whole genome shotgun (WGS) entry which is preliminary data.</text>
</comment>
<gene>
    <name evidence="3" type="ORF">PFISCL1PPCAC_14135</name>
</gene>
<dbReference type="Gene3D" id="1.20.1050.130">
    <property type="match status" value="1"/>
</dbReference>
<evidence type="ECO:0000313" key="3">
    <source>
        <dbReference type="EMBL" id="GMT22838.1"/>
    </source>
</evidence>
<dbReference type="InterPro" id="IPR040079">
    <property type="entry name" value="Glutathione_S-Trfase"/>
</dbReference>
<dbReference type="SFLD" id="SFLDG01205">
    <property type="entry name" value="AMPS.1"/>
    <property type="match status" value="1"/>
</dbReference>
<dbReference type="EMBL" id="BTSY01000004">
    <property type="protein sequence ID" value="GMT22838.1"/>
    <property type="molecule type" value="Genomic_DNA"/>
</dbReference>
<dbReference type="Proteomes" id="UP001432322">
    <property type="component" value="Unassembled WGS sequence"/>
</dbReference>
<dbReference type="SFLD" id="SFLDS00019">
    <property type="entry name" value="Glutathione_Transferase_(cytos"/>
    <property type="match status" value="1"/>
</dbReference>
<feature type="domain" description="GST C-terminal" evidence="2">
    <location>
        <begin position="83"/>
        <end position="202"/>
    </location>
</feature>
<dbReference type="PROSITE" id="PS50405">
    <property type="entry name" value="GST_CTER"/>
    <property type="match status" value="1"/>
</dbReference>
<feature type="domain" description="GST N-terminal" evidence="1">
    <location>
        <begin position="2"/>
        <end position="81"/>
    </location>
</feature>
<dbReference type="GO" id="GO:0004364">
    <property type="term" value="F:glutathione transferase activity"/>
    <property type="evidence" value="ECO:0007669"/>
    <property type="project" value="TreeGrafter"/>
</dbReference>
<reference evidence="3" key="1">
    <citation type="submission" date="2023-10" db="EMBL/GenBank/DDBJ databases">
        <title>Genome assembly of Pristionchus species.</title>
        <authorList>
            <person name="Yoshida K."/>
            <person name="Sommer R.J."/>
        </authorList>
    </citation>
    <scope>NUCLEOTIDE SEQUENCE</scope>
    <source>
        <strain evidence="3">RS5133</strain>
    </source>
</reference>
<proteinExistence type="predicted"/>
<dbReference type="FunFam" id="1.20.1050.10:FF:000056">
    <property type="entry name" value="Glutathione S-transferase"/>
    <property type="match status" value="1"/>
</dbReference>
<dbReference type="SFLD" id="SFLDG00363">
    <property type="entry name" value="AMPS_(cytGST):_Alpha-__Mu-__Pi"/>
    <property type="match status" value="1"/>
</dbReference>
<accession>A0AAV5VWU8</accession>
<dbReference type="InterPro" id="IPR036249">
    <property type="entry name" value="Thioredoxin-like_sf"/>
</dbReference>
<dbReference type="Pfam" id="PF14497">
    <property type="entry name" value="GST_C_3"/>
    <property type="match status" value="1"/>
</dbReference>